<evidence type="ECO:0000256" key="1">
    <source>
        <dbReference type="ARBA" id="ARBA00003234"/>
    </source>
</evidence>
<evidence type="ECO:0000256" key="8">
    <source>
        <dbReference type="ARBA" id="ARBA00023014"/>
    </source>
</evidence>
<feature type="domain" description="TRAM" evidence="11">
    <location>
        <begin position="374"/>
        <end position="442"/>
    </location>
</feature>
<dbReference type="GO" id="GO:0103039">
    <property type="term" value="F:protein methylthiotransferase activity"/>
    <property type="evidence" value="ECO:0007669"/>
    <property type="project" value="UniProtKB-EC"/>
</dbReference>
<keyword evidence="6 9" id="KW-0479">Metal-binding</keyword>
<keyword evidence="15" id="KW-1185">Reference proteome</keyword>
<dbReference type="GO" id="GO:0035599">
    <property type="term" value="F:aspartic acid methylthiotransferase activity"/>
    <property type="evidence" value="ECO:0007669"/>
    <property type="project" value="TreeGrafter"/>
</dbReference>
<name>A0A3A8NWG2_9BACT</name>
<dbReference type="Gene3D" id="3.40.50.12160">
    <property type="entry name" value="Methylthiotransferase, N-terminal domain"/>
    <property type="match status" value="1"/>
</dbReference>
<dbReference type="InterPro" id="IPR058240">
    <property type="entry name" value="rSAM_sf"/>
</dbReference>
<dbReference type="Pfam" id="PF00919">
    <property type="entry name" value="UPF0004"/>
    <property type="match status" value="1"/>
</dbReference>
<dbReference type="GO" id="GO:0005840">
    <property type="term" value="C:ribosome"/>
    <property type="evidence" value="ECO:0007669"/>
    <property type="project" value="UniProtKB-KW"/>
</dbReference>
<evidence type="ECO:0000256" key="2">
    <source>
        <dbReference type="ARBA" id="ARBA00022485"/>
    </source>
</evidence>
<dbReference type="NCBIfam" id="TIGR00089">
    <property type="entry name" value="MiaB/RimO family radical SAM methylthiotransferase"/>
    <property type="match status" value="1"/>
</dbReference>
<evidence type="ECO:0000259" key="12">
    <source>
        <dbReference type="PROSITE" id="PS51449"/>
    </source>
</evidence>
<dbReference type="CDD" id="cd01335">
    <property type="entry name" value="Radical_SAM"/>
    <property type="match status" value="1"/>
</dbReference>
<dbReference type="HAMAP" id="MF_01865">
    <property type="entry name" value="MTTase_RimO"/>
    <property type="match status" value="1"/>
</dbReference>
<comment type="function">
    <text evidence="1">Catalyzes the methylthiolation of N6-(dimethylallyl)adenosine (i(6)A), leading to the formation of 2-methylthio-N6-(dimethylallyl)adenosine (ms(2)i(6)A) at position 37 in tRNAs that read codons beginning with uridine.</text>
</comment>
<feature type="binding site" evidence="9">
    <location>
        <position position="163"/>
    </location>
    <ligand>
        <name>[4Fe-4S] cluster</name>
        <dbReference type="ChEBI" id="CHEBI:49883"/>
        <label>2</label>
        <note>4Fe-4S-S-AdoMet</note>
    </ligand>
</feature>
<dbReference type="EMBL" id="RAWB01000496">
    <property type="protein sequence ID" value="RKH48578.1"/>
    <property type="molecule type" value="Genomic_DNA"/>
</dbReference>
<dbReference type="SMART" id="SM00729">
    <property type="entry name" value="Elp3"/>
    <property type="match status" value="1"/>
</dbReference>
<keyword evidence="5 9" id="KW-0949">S-adenosyl-L-methionine</keyword>
<dbReference type="AlphaFoldDB" id="A0A3A8NWG2"/>
<dbReference type="InterPro" id="IPR012340">
    <property type="entry name" value="NA-bd_OB-fold"/>
</dbReference>
<evidence type="ECO:0000256" key="3">
    <source>
        <dbReference type="ARBA" id="ARBA00022490"/>
    </source>
</evidence>
<organism evidence="14 15">
    <name type="scientific">Corallococcus llansteffanensis</name>
    <dbReference type="NCBI Taxonomy" id="2316731"/>
    <lineage>
        <taxon>Bacteria</taxon>
        <taxon>Pseudomonadati</taxon>
        <taxon>Myxococcota</taxon>
        <taxon>Myxococcia</taxon>
        <taxon>Myxococcales</taxon>
        <taxon>Cystobacterineae</taxon>
        <taxon>Myxococcaceae</taxon>
        <taxon>Corallococcus</taxon>
    </lineage>
</organism>
<proteinExistence type="inferred from homology"/>
<comment type="similarity">
    <text evidence="9">Belongs to the methylthiotransferase family. RimO subfamily.</text>
</comment>
<dbReference type="PANTHER" id="PTHR43837">
    <property type="entry name" value="RIBOSOMAL PROTEIN S12 METHYLTHIOTRANSFERASE RIMO"/>
    <property type="match status" value="1"/>
</dbReference>
<dbReference type="EC" id="2.8.4.4" evidence="9"/>
<keyword evidence="14" id="KW-0689">Ribosomal protein</keyword>
<dbReference type="PROSITE" id="PS50926">
    <property type="entry name" value="TRAM"/>
    <property type="match status" value="1"/>
</dbReference>
<reference evidence="15" key="1">
    <citation type="submission" date="2018-09" db="EMBL/GenBank/DDBJ databases">
        <authorList>
            <person name="Livingstone P.G."/>
            <person name="Whitworth D.E."/>
        </authorList>
    </citation>
    <scope>NUCLEOTIDE SEQUENCE [LARGE SCALE GENOMIC DNA]</scope>
    <source>
        <strain evidence="15">CA051B</strain>
    </source>
</reference>
<dbReference type="InterPro" id="IPR038135">
    <property type="entry name" value="Methylthiotransferase_N_sf"/>
</dbReference>
<evidence type="ECO:0000256" key="6">
    <source>
        <dbReference type="ARBA" id="ARBA00022723"/>
    </source>
</evidence>
<dbReference type="SFLD" id="SFLDF00274">
    <property type="entry name" value="ribosomal_protein_S12_methylth"/>
    <property type="match status" value="1"/>
</dbReference>
<feature type="binding site" evidence="9">
    <location>
        <position position="50"/>
    </location>
    <ligand>
        <name>[4Fe-4S] cluster</name>
        <dbReference type="ChEBI" id="CHEBI:49883"/>
        <label>1</label>
    </ligand>
</feature>
<evidence type="ECO:0000259" key="11">
    <source>
        <dbReference type="PROSITE" id="PS50926"/>
    </source>
</evidence>
<dbReference type="SFLD" id="SFLDG01061">
    <property type="entry name" value="methylthiotransferase"/>
    <property type="match status" value="1"/>
</dbReference>
<evidence type="ECO:0000259" key="13">
    <source>
        <dbReference type="PROSITE" id="PS51918"/>
    </source>
</evidence>
<dbReference type="GO" id="GO:0005829">
    <property type="term" value="C:cytosol"/>
    <property type="evidence" value="ECO:0007669"/>
    <property type="project" value="TreeGrafter"/>
</dbReference>
<dbReference type="SUPFAM" id="SSF102114">
    <property type="entry name" value="Radical SAM enzymes"/>
    <property type="match status" value="1"/>
</dbReference>
<evidence type="ECO:0000256" key="10">
    <source>
        <dbReference type="SAM" id="MobiDB-lite"/>
    </source>
</evidence>
<accession>A0A3A8NWG2</accession>
<dbReference type="GO" id="GO:0051539">
    <property type="term" value="F:4 iron, 4 sulfur cluster binding"/>
    <property type="evidence" value="ECO:0007669"/>
    <property type="project" value="UniProtKB-UniRule"/>
</dbReference>
<dbReference type="InterPro" id="IPR005839">
    <property type="entry name" value="Methylthiotransferase"/>
</dbReference>
<dbReference type="Gene3D" id="3.80.30.20">
    <property type="entry name" value="tm_1862 like domain"/>
    <property type="match status" value="1"/>
</dbReference>
<feature type="region of interest" description="Disordered" evidence="10">
    <location>
        <begin position="442"/>
        <end position="475"/>
    </location>
</feature>
<dbReference type="Pfam" id="PF04055">
    <property type="entry name" value="Radical_SAM"/>
    <property type="match status" value="1"/>
</dbReference>
<dbReference type="Proteomes" id="UP000272888">
    <property type="component" value="Unassembled WGS sequence"/>
</dbReference>
<dbReference type="SFLD" id="SFLDG01082">
    <property type="entry name" value="B12-binding_domain_containing"/>
    <property type="match status" value="1"/>
</dbReference>
<keyword evidence="7 9" id="KW-0408">Iron</keyword>
<comment type="caution">
    <text evidence="14">The sequence shown here is derived from an EMBL/GenBank/DDBJ whole genome shotgun (WGS) entry which is preliminary data.</text>
</comment>
<dbReference type="InterPro" id="IPR005840">
    <property type="entry name" value="Ribosomal_uS12_MeSTrfase_RimO"/>
</dbReference>
<comment type="catalytic activity">
    <reaction evidence="9">
        <text>L-aspartate(89)-[ribosomal protein uS12]-hydrogen + (sulfur carrier)-SH + AH2 + 2 S-adenosyl-L-methionine = 3-methylsulfanyl-L-aspartate(89)-[ribosomal protein uS12]-hydrogen + (sulfur carrier)-H + 5'-deoxyadenosine + L-methionine + A + S-adenosyl-L-homocysteine + 2 H(+)</text>
        <dbReference type="Rhea" id="RHEA:37087"/>
        <dbReference type="Rhea" id="RHEA-COMP:10460"/>
        <dbReference type="Rhea" id="RHEA-COMP:10461"/>
        <dbReference type="Rhea" id="RHEA-COMP:14737"/>
        <dbReference type="Rhea" id="RHEA-COMP:14739"/>
        <dbReference type="ChEBI" id="CHEBI:13193"/>
        <dbReference type="ChEBI" id="CHEBI:15378"/>
        <dbReference type="ChEBI" id="CHEBI:17319"/>
        <dbReference type="ChEBI" id="CHEBI:17499"/>
        <dbReference type="ChEBI" id="CHEBI:29917"/>
        <dbReference type="ChEBI" id="CHEBI:29961"/>
        <dbReference type="ChEBI" id="CHEBI:57844"/>
        <dbReference type="ChEBI" id="CHEBI:57856"/>
        <dbReference type="ChEBI" id="CHEBI:59789"/>
        <dbReference type="ChEBI" id="CHEBI:64428"/>
        <dbReference type="ChEBI" id="CHEBI:73599"/>
        <dbReference type="EC" id="2.8.4.4"/>
    </reaction>
</comment>
<keyword evidence="2 9" id="KW-0004">4Fe-4S</keyword>
<evidence type="ECO:0000256" key="5">
    <source>
        <dbReference type="ARBA" id="ARBA00022691"/>
    </source>
</evidence>
<dbReference type="Gene3D" id="2.40.50.140">
    <property type="entry name" value="Nucleic acid-binding proteins"/>
    <property type="match status" value="1"/>
</dbReference>
<dbReference type="FunFam" id="3.40.50.12160:FF:000003">
    <property type="entry name" value="CDK5 regulatory subunit-associated protein 1"/>
    <property type="match status" value="1"/>
</dbReference>
<feature type="binding site" evidence="9">
    <location>
        <position position="160"/>
    </location>
    <ligand>
        <name>[4Fe-4S] cluster</name>
        <dbReference type="ChEBI" id="CHEBI:49883"/>
        <label>2</label>
        <note>4Fe-4S-S-AdoMet</note>
    </ligand>
</feature>
<dbReference type="PROSITE" id="PS51449">
    <property type="entry name" value="MTTASE_N"/>
    <property type="match status" value="1"/>
</dbReference>
<evidence type="ECO:0000313" key="15">
    <source>
        <dbReference type="Proteomes" id="UP000272888"/>
    </source>
</evidence>
<dbReference type="PROSITE" id="PS01278">
    <property type="entry name" value="MTTASE_RADICAL"/>
    <property type="match status" value="1"/>
</dbReference>
<dbReference type="Pfam" id="PF18693">
    <property type="entry name" value="TRAM_2"/>
    <property type="match status" value="1"/>
</dbReference>
<evidence type="ECO:0000256" key="9">
    <source>
        <dbReference type="HAMAP-Rule" id="MF_01865"/>
    </source>
</evidence>
<dbReference type="InterPro" id="IPR007197">
    <property type="entry name" value="rSAM"/>
</dbReference>
<feature type="binding site" evidence="9">
    <location>
        <position position="84"/>
    </location>
    <ligand>
        <name>[4Fe-4S] cluster</name>
        <dbReference type="ChEBI" id="CHEBI:49883"/>
        <label>1</label>
    </ligand>
</feature>
<dbReference type="FunFam" id="3.80.30.20:FF:000001">
    <property type="entry name" value="tRNA-2-methylthio-N(6)-dimethylallyladenosine synthase 2"/>
    <property type="match status" value="1"/>
</dbReference>
<feature type="binding site" evidence="9">
    <location>
        <position position="156"/>
    </location>
    <ligand>
        <name>[4Fe-4S] cluster</name>
        <dbReference type="ChEBI" id="CHEBI:49883"/>
        <label>2</label>
        <note>4Fe-4S-S-AdoMet</note>
    </ligand>
</feature>
<dbReference type="InterPro" id="IPR002792">
    <property type="entry name" value="TRAM_dom"/>
</dbReference>
<dbReference type="InterPro" id="IPR013848">
    <property type="entry name" value="Methylthiotransferase_N"/>
</dbReference>
<keyword evidence="8 9" id="KW-0411">Iron-sulfur</keyword>
<comment type="subcellular location">
    <subcellularLocation>
        <location evidence="9">Cytoplasm</location>
    </subcellularLocation>
</comment>
<dbReference type="PROSITE" id="PS51918">
    <property type="entry name" value="RADICAL_SAM"/>
    <property type="match status" value="1"/>
</dbReference>
<dbReference type="GO" id="GO:0006400">
    <property type="term" value="P:tRNA modification"/>
    <property type="evidence" value="ECO:0007669"/>
    <property type="project" value="InterPro"/>
</dbReference>
<evidence type="ECO:0000313" key="14">
    <source>
        <dbReference type="EMBL" id="RKH48578.1"/>
    </source>
</evidence>
<feature type="domain" description="MTTase N-terminal" evidence="12">
    <location>
        <begin position="5"/>
        <end position="121"/>
    </location>
</feature>
<dbReference type="PANTHER" id="PTHR43837:SF1">
    <property type="entry name" value="RIBOSOMAL PROTEIN US12 METHYLTHIOTRANSFERASE RIMO"/>
    <property type="match status" value="1"/>
</dbReference>
<dbReference type="SFLD" id="SFLDS00029">
    <property type="entry name" value="Radical_SAM"/>
    <property type="match status" value="1"/>
</dbReference>
<protein>
    <recommendedName>
        <fullName evidence="9">Ribosomal protein uS12 methylthiotransferase RimO</fullName>
        <shortName evidence="9">uS12 MTTase</shortName>
        <shortName evidence="9">uS12 methylthiotransferase</shortName>
        <ecNumber evidence="9">2.8.4.4</ecNumber>
    </recommendedName>
    <alternativeName>
        <fullName evidence="9">Ribosomal protein uS12 (aspartate-C(3))-methylthiotransferase</fullName>
    </alternativeName>
    <alternativeName>
        <fullName evidence="9">Ribosome maturation factor RimO</fullName>
    </alternativeName>
</protein>
<evidence type="ECO:0000256" key="4">
    <source>
        <dbReference type="ARBA" id="ARBA00022679"/>
    </source>
</evidence>
<dbReference type="NCBIfam" id="TIGR01125">
    <property type="entry name" value="30S ribosomal protein S12 methylthiotransferase RimO"/>
    <property type="match status" value="1"/>
</dbReference>
<feature type="compositionally biased region" description="Basic and acidic residues" evidence="10">
    <location>
        <begin position="442"/>
        <end position="454"/>
    </location>
</feature>
<comment type="cofactor">
    <cofactor evidence="9">
        <name>[4Fe-4S] cluster</name>
        <dbReference type="ChEBI" id="CHEBI:49883"/>
    </cofactor>
    <text evidence="9">Binds 2 [4Fe-4S] clusters. One cluster is coordinated with 3 cysteines and an exchangeable S-adenosyl-L-methionine.</text>
</comment>
<feature type="domain" description="Radical SAM core" evidence="13">
    <location>
        <begin position="142"/>
        <end position="371"/>
    </location>
</feature>
<dbReference type="InterPro" id="IPR006638">
    <property type="entry name" value="Elp3/MiaA/NifB-like_rSAM"/>
</dbReference>
<gene>
    <name evidence="9 14" type="primary">rimO</name>
    <name evidence="14" type="ORF">D7V93_33080</name>
</gene>
<feature type="binding site" evidence="9">
    <location>
        <position position="14"/>
    </location>
    <ligand>
        <name>[4Fe-4S] cluster</name>
        <dbReference type="ChEBI" id="CHEBI:49883"/>
        <label>1</label>
    </ligand>
</feature>
<sequence length="475" mass="53331">MEDTKSLYMMTLGCPKNRVDSEVMLGTLRTRGYSLVQDPAAAQVIVVNTCAFIGPAKQESVDSILEMAELKKTGACKTLVVTGCLSQRYGQDLSQEMPEVDHFLGTSAYAQIGDLLAAEASPRQVIPDPDYIHNAQTPRINSMPKYTAYLKISEGCDNACAFCIIPTLRGGQRSRTVEDILAEARNLADSGVQELNLVAQDLTAYGHDLPGKPKLHELLRELAKVDVKWIRLHYAYPRVFPDELIDVIASEPKIAKYLDMPVQHASDKLLLSMKRGRNSKFLKELLTKLRERVPNLVMRTSLIVGLPGETEEDFELLKEFVKEQRFQRLGVFQYSDEEGTSAFDLPNKVPAKTIERRWREVMAIQKRINREQNKKLVGQKLTVLVEGPSEESEHLLVGRHEGQAPEIDGQVYINDGLAYPGEFVTVEVTEAHDYDLIARVVERPDPKQRTHTPREALPAPVPLKALKRPAEPRPE</sequence>
<comment type="function">
    <text evidence="9">Catalyzes the methylthiolation of an aspartic acid residue of ribosomal protein uS12.</text>
</comment>
<keyword evidence="14" id="KW-0687">Ribonucleoprotein</keyword>
<dbReference type="GO" id="GO:0046872">
    <property type="term" value="F:metal ion binding"/>
    <property type="evidence" value="ECO:0007669"/>
    <property type="project" value="UniProtKB-KW"/>
</dbReference>
<keyword evidence="3 9" id="KW-0963">Cytoplasm</keyword>
<keyword evidence="4 9" id="KW-0808">Transferase</keyword>
<dbReference type="InterPro" id="IPR023404">
    <property type="entry name" value="rSAM_horseshoe"/>
</dbReference>
<dbReference type="InterPro" id="IPR020612">
    <property type="entry name" value="Methylthiotransferase_CS"/>
</dbReference>
<evidence type="ECO:0000256" key="7">
    <source>
        <dbReference type="ARBA" id="ARBA00023004"/>
    </source>
</evidence>